<evidence type="ECO:0000256" key="1">
    <source>
        <dbReference type="SAM" id="MobiDB-lite"/>
    </source>
</evidence>
<gene>
    <name evidence="3" type="ORF">PCON_03019</name>
</gene>
<feature type="domain" description="N-acetyltransferase" evidence="2">
    <location>
        <begin position="97"/>
        <end position="248"/>
    </location>
</feature>
<dbReference type="OMA" id="IASCKIW"/>
<feature type="region of interest" description="Disordered" evidence="1">
    <location>
        <begin position="358"/>
        <end position="384"/>
    </location>
</feature>
<dbReference type="Proteomes" id="UP000018144">
    <property type="component" value="Unassembled WGS sequence"/>
</dbReference>
<dbReference type="PANTHER" id="PTHR43138:SF2">
    <property type="entry name" value="PROTEIN SPT10"/>
    <property type="match status" value="1"/>
</dbReference>
<dbReference type="InterPro" id="IPR000182">
    <property type="entry name" value="GNAT_dom"/>
</dbReference>
<evidence type="ECO:0000313" key="3">
    <source>
        <dbReference type="EMBL" id="CCX34205.1"/>
    </source>
</evidence>
<dbReference type="Pfam" id="PF09337">
    <property type="entry name" value="zf-H2C2"/>
    <property type="match status" value="1"/>
</dbReference>
<dbReference type="Gene3D" id="1.10.340.70">
    <property type="match status" value="1"/>
</dbReference>
<dbReference type="InterPro" id="IPR052742">
    <property type="entry name" value="Mito_N-acetyltransferase"/>
</dbReference>
<dbReference type="Gene3D" id="3.40.630.30">
    <property type="match status" value="1"/>
</dbReference>
<dbReference type="OrthoDB" id="10264707at2759"/>
<dbReference type="GO" id="GO:0016747">
    <property type="term" value="F:acyltransferase activity, transferring groups other than amino-acyl groups"/>
    <property type="evidence" value="ECO:0007669"/>
    <property type="project" value="InterPro"/>
</dbReference>
<dbReference type="PROSITE" id="PS51186">
    <property type="entry name" value="GNAT"/>
    <property type="match status" value="1"/>
</dbReference>
<evidence type="ECO:0000259" key="2">
    <source>
        <dbReference type="PROSITE" id="PS51186"/>
    </source>
</evidence>
<accession>U4LQH7</accession>
<dbReference type="GO" id="GO:0005634">
    <property type="term" value="C:nucleus"/>
    <property type="evidence" value="ECO:0007669"/>
    <property type="project" value="TreeGrafter"/>
</dbReference>
<organism evidence="3 4">
    <name type="scientific">Pyronema omphalodes (strain CBS 100304)</name>
    <name type="common">Pyronema confluens</name>
    <dbReference type="NCBI Taxonomy" id="1076935"/>
    <lineage>
        <taxon>Eukaryota</taxon>
        <taxon>Fungi</taxon>
        <taxon>Dikarya</taxon>
        <taxon>Ascomycota</taxon>
        <taxon>Pezizomycotina</taxon>
        <taxon>Pezizomycetes</taxon>
        <taxon>Pezizales</taxon>
        <taxon>Pyronemataceae</taxon>
        <taxon>Pyronema</taxon>
    </lineage>
</organism>
<feature type="compositionally biased region" description="Basic and acidic residues" evidence="1">
    <location>
        <begin position="358"/>
        <end position="370"/>
    </location>
</feature>
<sequence>MADHHSISPPQSSGASSPSASSLVLPPSSSHSVLENVHTSPTPAPNGAAVNTLQPRIVYLKDHVTQATIYPIASPNHIAIGAIDVLHNEFNTEISRGNTYPMEEQMDRDTFVKYWFGTFAAVMILGRPDDHGDLTLERDWSSIILGTFYVKPNYPGRSSHVANGGFLTTFPARSKGCGRLMGEAYIDYAHKLGFTYSLFNLVYENNIASCKIWDSLGFKRLTTVPGAGRLENGGGMLTDAIVYGRDLKDDDDWVSDERFDKIKFYLEKGKYPPNADRSEKSRLRSAATHYRIVNGALMLKDKEVISDTQRQYEIAKEIHSQSHGGINKTTAHIAEKYHWVRIKETVSAVIKNCVDCKEHGKVSGGRDGRRNSPRKRKSVTPPQQVTQQLLLEQQTALQNAHVIQQHQAMNMSVHPMSMAPQHSPMMTTTLPTDATRLVQGINIPVDPQMMDGVEHHDTSGFPAHQQMQFVQHLQGMQPQLAQLPQQSYPAPVAHMHTPHQMDHGLGVGLGDNTLTQQDHVAIEISRAALNQGAVSLVSVSDDVISKDRQLMETLQAELKREERYGEEEAT</sequence>
<proteinExistence type="predicted"/>
<dbReference type="PANTHER" id="PTHR43138">
    <property type="entry name" value="ACETYLTRANSFERASE, GNAT FAMILY"/>
    <property type="match status" value="1"/>
</dbReference>
<protein>
    <submittedName>
        <fullName evidence="3">Similar to Protein SPT10 acc. no. P35208</fullName>
    </submittedName>
</protein>
<evidence type="ECO:0000313" key="4">
    <source>
        <dbReference type="Proteomes" id="UP000018144"/>
    </source>
</evidence>
<dbReference type="InterPro" id="IPR016181">
    <property type="entry name" value="Acyl_CoA_acyltransferase"/>
</dbReference>
<dbReference type="STRING" id="1076935.U4LQH7"/>
<feature type="region of interest" description="Disordered" evidence="1">
    <location>
        <begin position="1"/>
        <end position="48"/>
    </location>
</feature>
<dbReference type="EMBL" id="HF936392">
    <property type="protein sequence ID" value="CCX34205.1"/>
    <property type="molecule type" value="Genomic_DNA"/>
</dbReference>
<name>U4LQH7_PYROM</name>
<feature type="compositionally biased region" description="Low complexity" evidence="1">
    <location>
        <begin position="7"/>
        <end position="33"/>
    </location>
</feature>
<dbReference type="InterPro" id="IPR015416">
    <property type="entry name" value="Znf_H2C2_histone_UAS-bd"/>
</dbReference>
<dbReference type="SUPFAM" id="SSF55729">
    <property type="entry name" value="Acyl-CoA N-acyltransferases (Nat)"/>
    <property type="match status" value="1"/>
</dbReference>
<dbReference type="AlphaFoldDB" id="U4LQH7"/>
<keyword evidence="4" id="KW-1185">Reference proteome</keyword>
<reference evidence="3 4" key="1">
    <citation type="journal article" date="2013" name="PLoS Genet.">
        <title>The genome and development-dependent transcriptomes of Pyronema confluens: a window into fungal evolution.</title>
        <authorList>
            <person name="Traeger S."/>
            <person name="Altegoer F."/>
            <person name="Freitag M."/>
            <person name="Gabaldon T."/>
            <person name="Kempken F."/>
            <person name="Kumar A."/>
            <person name="Marcet-Houben M."/>
            <person name="Poggeler S."/>
            <person name="Stajich J.E."/>
            <person name="Nowrousian M."/>
        </authorList>
    </citation>
    <scope>NUCLEOTIDE SEQUENCE [LARGE SCALE GENOMIC DNA]</scope>
    <source>
        <strain evidence="4">CBS 100304</strain>
        <tissue evidence="3">Vegetative mycelium</tissue>
    </source>
</reference>
<dbReference type="eggNOG" id="ENOG502QRFX">
    <property type="taxonomic scope" value="Eukaryota"/>
</dbReference>